<gene>
    <name evidence="3" type="ORF">J2I46_16620</name>
</gene>
<dbReference type="Gene3D" id="3.40.390.10">
    <property type="entry name" value="Collagenase (Catalytic Domain)"/>
    <property type="match status" value="1"/>
</dbReference>
<accession>A0ABS3JLZ2</accession>
<name>A0ABS3JLZ2_9BACT</name>
<dbReference type="RefSeq" id="WP_207330184.1">
    <property type="nucleotide sequence ID" value="NZ_JAFMYW010000005.1"/>
</dbReference>
<feature type="signal peptide" evidence="1">
    <location>
        <begin position="1"/>
        <end position="22"/>
    </location>
</feature>
<dbReference type="InterPro" id="IPR024079">
    <property type="entry name" value="MetalloPept_cat_dom_sf"/>
</dbReference>
<dbReference type="EMBL" id="JAFMYW010000005">
    <property type="protein sequence ID" value="MBO0950219.1"/>
    <property type="molecule type" value="Genomic_DNA"/>
</dbReference>
<evidence type="ECO:0000256" key="1">
    <source>
        <dbReference type="SAM" id="SignalP"/>
    </source>
</evidence>
<dbReference type="NCBIfam" id="TIGR04183">
    <property type="entry name" value="Por_Secre_tail"/>
    <property type="match status" value="1"/>
</dbReference>
<organism evidence="3 4">
    <name type="scientific">Fibrella forsythiae</name>
    <dbReference type="NCBI Taxonomy" id="2817061"/>
    <lineage>
        <taxon>Bacteria</taxon>
        <taxon>Pseudomonadati</taxon>
        <taxon>Bacteroidota</taxon>
        <taxon>Cytophagia</taxon>
        <taxon>Cytophagales</taxon>
        <taxon>Spirosomataceae</taxon>
        <taxon>Fibrella</taxon>
    </lineage>
</organism>
<keyword evidence="1" id="KW-0732">Signal</keyword>
<sequence>MMHRYALRLLVVLLLATGSLMAQKRTAPPRLKTLTTYENFAMRNRIVKNDSIICYASKENVFSRIGPPAGFNDSRARKAATAKFVVKYIGYPDSARAAFQRAVDIWSTLLVSPVTINITAVWQPLATGVLGSARPADYVGGPDGSQRATTYYPMALAEKVARRNINHPDSADIIASFSSTNNWYLGLDGKPTAGKYDLVTIVLHELGHGLGFTGGIRADATSRAAGVQYSTVFDAYVENRLGTKILNDAIAGSSSALYTQLTGQNLYINGPTLVRKTGDRAKLYAPTAYSPGSTLYHLDETTYRASTANSLMTPFIGAAEVAQDPGPIVLSFFEDLEWKTTSLLHTPITDTESTSAVTFTARVVSDTTLGADPPKLFYRTGFPTQTDNSYKQVNMVRQGTTDTYSYTLPASEMPGRTVYYLQTQDGTGKTYTNPGKDNGGTVQYYYSFTIGPDRVAPTIVHAPEQTVILEAKVDSLLIVAKVSDNRRLINAARTKQGIDTVYVDYQINGVAKQALPMFLLDPSRYNVPDSTWATVIPIATRSLKAGSVISYRIIARDVSAARNQAISPVTGFYSVSVVAPQTTVRTQYTNDFNVAATAAADFAGNGFSIQQPASFTSASINSDHPYKNGLNAFYESNYTYTLLAPIRVKTNPDSARIQFDEIALVEPNDAGAAFNGEGFYDYVTVEGSKDNGLNWFTLLDGYNVNAYPEWTATWNSSTSTGSAGEPNSTAVGTQSLLKTRTIGLQANGTFKANDVILIRFRLFADQLVHGWGWQIDNLKIQVPPPPVVLATEPLPLASFSVYPNPASGSVRVMAELSQTATEGTMTLSGPTGQTLRQLPVTVRNGKQISEQLDVSQLPTGMYFLQLNAGDAKQVKKIMVTR</sequence>
<feature type="domain" description="Secretion system C-terminal sorting" evidence="2">
    <location>
        <begin position="801"/>
        <end position="879"/>
    </location>
</feature>
<protein>
    <submittedName>
        <fullName evidence="3">T9SS type A sorting domain-containing protein</fullName>
    </submittedName>
</protein>
<feature type="chain" id="PRO_5046936580" evidence="1">
    <location>
        <begin position="23"/>
        <end position="881"/>
    </location>
</feature>
<dbReference type="SUPFAM" id="SSF55486">
    <property type="entry name" value="Metalloproteases ('zincins'), catalytic domain"/>
    <property type="match status" value="1"/>
</dbReference>
<reference evidence="3 4" key="1">
    <citation type="submission" date="2021-03" db="EMBL/GenBank/DDBJ databases">
        <title>Fibrella sp. HMF5405 genome sequencing and assembly.</title>
        <authorList>
            <person name="Kang H."/>
            <person name="Kim H."/>
            <person name="Bae S."/>
            <person name="Joh K."/>
        </authorList>
    </citation>
    <scope>NUCLEOTIDE SEQUENCE [LARGE SCALE GENOMIC DNA]</scope>
    <source>
        <strain evidence="3 4">HMF5405</strain>
    </source>
</reference>
<keyword evidence="4" id="KW-1185">Reference proteome</keyword>
<evidence type="ECO:0000313" key="4">
    <source>
        <dbReference type="Proteomes" id="UP000664628"/>
    </source>
</evidence>
<dbReference type="Proteomes" id="UP000664628">
    <property type="component" value="Unassembled WGS sequence"/>
</dbReference>
<evidence type="ECO:0000259" key="2">
    <source>
        <dbReference type="Pfam" id="PF18962"/>
    </source>
</evidence>
<dbReference type="InterPro" id="IPR026444">
    <property type="entry name" value="Secre_tail"/>
</dbReference>
<proteinExistence type="predicted"/>
<dbReference type="Pfam" id="PF18962">
    <property type="entry name" value="Por_Secre_tail"/>
    <property type="match status" value="1"/>
</dbReference>
<evidence type="ECO:0000313" key="3">
    <source>
        <dbReference type="EMBL" id="MBO0950219.1"/>
    </source>
</evidence>
<comment type="caution">
    <text evidence="3">The sequence shown here is derived from an EMBL/GenBank/DDBJ whole genome shotgun (WGS) entry which is preliminary data.</text>
</comment>